<dbReference type="SMR" id="A0A3B6SCW5"/>
<keyword evidence="3" id="KW-0238">DNA-binding</keyword>
<dbReference type="InterPro" id="IPR036879">
    <property type="entry name" value="TF_MADSbox_sf"/>
</dbReference>
<evidence type="ECO:0000256" key="1">
    <source>
        <dbReference type="ARBA" id="ARBA00004123"/>
    </source>
</evidence>
<dbReference type="AlphaFoldDB" id="A0A3B6SCW5"/>
<dbReference type="SUPFAM" id="SSF55455">
    <property type="entry name" value="SRF-like"/>
    <property type="match status" value="1"/>
</dbReference>
<dbReference type="STRING" id="4565.A0A3B6SCW5"/>
<feature type="domain" description="MADS-box" evidence="6">
    <location>
        <begin position="1"/>
        <end position="61"/>
    </location>
</feature>
<evidence type="ECO:0000313" key="7">
    <source>
        <dbReference type="EnsemblPlants" id="TraesCS7B02G009600.1"/>
    </source>
</evidence>
<dbReference type="Proteomes" id="UP000019116">
    <property type="component" value="Chromosome 7B"/>
</dbReference>
<dbReference type="PRINTS" id="PR00404">
    <property type="entry name" value="MADSDOMAIN"/>
</dbReference>
<dbReference type="PROSITE" id="PS50066">
    <property type="entry name" value="MADS_BOX_2"/>
    <property type="match status" value="1"/>
</dbReference>
<dbReference type="Gramene" id="TraesCS7B03G0022800.1">
    <property type="protein sequence ID" value="TraesCS7B03G0022800.1.CDS"/>
    <property type="gene ID" value="TraesCS7B03G0022800"/>
</dbReference>
<dbReference type="InterPro" id="IPR033896">
    <property type="entry name" value="MEF2-like_N"/>
</dbReference>
<reference evidence="7" key="2">
    <citation type="submission" date="2018-10" db="UniProtKB">
        <authorList>
            <consortium name="EnsemblPlants"/>
        </authorList>
    </citation>
    <scope>IDENTIFICATION</scope>
</reference>
<keyword evidence="8" id="KW-1185">Reference proteome</keyword>
<dbReference type="GO" id="GO:0000981">
    <property type="term" value="F:DNA-binding transcription factor activity, RNA polymerase II-specific"/>
    <property type="evidence" value="ECO:0000318"/>
    <property type="project" value="GO_Central"/>
</dbReference>
<keyword evidence="2" id="KW-0805">Transcription regulation</keyword>
<dbReference type="Gramene" id="TraesRN7B0100022600.1">
    <property type="protein sequence ID" value="TraesRN7B0100022600.1"/>
    <property type="gene ID" value="TraesRN7B0100022600"/>
</dbReference>
<reference evidence="7" key="1">
    <citation type="submission" date="2018-08" db="EMBL/GenBank/DDBJ databases">
        <authorList>
            <person name="Rossello M."/>
        </authorList>
    </citation>
    <scope>NUCLEOTIDE SEQUENCE [LARGE SCALE GENOMIC DNA]</scope>
    <source>
        <strain evidence="7">cv. Chinese Spring</strain>
    </source>
</reference>
<dbReference type="CDD" id="cd00265">
    <property type="entry name" value="MADS_MEF2_like"/>
    <property type="match status" value="1"/>
</dbReference>
<dbReference type="GO" id="GO:0046983">
    <property type="term" value="F:protein dimerization activity"/>
    <property type="evidence" value="ECO:0007669"/>
    <property type="project" value="InterPro"/>
</dbReference>
<dbReference type="InterPro" id="IPR050142">
    <property type="entry name" value="MADS-box/MEF2_TF"/>
</dbReference>
<sequence>MVRGKIVIRRIENMSSRQVTSSKRRRGLLKKARELAILCDVQVGVIVFSSTGCLYEYANPPPPPTWA</sequence>
<organism evidence="7">
    <name type="scientific">Triticum aestivum</name>
    <name type="common">Wheat</name>
    <dbReference type="NCBI Taxonomy" id="4565"/>
    <lineage>
        <taxon>Eukaryota</taxon>
        <taxon>Viridiplantae</taxon>
        <taxon>Streptophyta</taxon>
        <taxon>Embryophyta</taxon>
        <taxon>Tracheophyta</taxon>
        <taxon>Spermatophyta</taxon>
        <taxon>Magnoliopsida</taxon>
        <taxon>Liliopsida</taxon>
        <taxon>Poales</taxon>
        <taxon>Poaceae</taxon>
        <taxon>BOP clade</taxon>
        <taxon>Pooideae</taxon>
        <taxon>Triticodae</taxon>
        <taxon>Triticeae</taxon>
        <taxon>Triticinae</taxon>
        <taxon>Triticum</taxon>
    </lineage>
</organism>
<dbReference type="PANTHER" id="PTHR48019">
    <property type="entry name" value="SERUM RESPONSE FACTOR HOMOLOG"/>
    <property type="match status" value="1"/>
</dbReference>
<evidence type="ECO:0000256" key="5">
    <source>
        <dbReference type="ARBA" id="ARBA00023242"/>
    </source>
</evidence>
<dbReference type="GO" id="GO:0006357">
    <property type="term" value="P:regulation of transcription by RNA polymerase II"/>
    <property type="evidence" value="ECO:0000318"/>
    <property type="project" value="GO_Central"/>
</dbReference>
<proteinExistence type="predicted"/>
<dbReference type="OrthoDB" id="1933443at2759"/>
<evidence type="ECO:0000313" key="8">
    <source>
        <dbReference type="Proteomes" id="UP000019116"/>
    </source>
</evidence>
<dbReference type="Gramene" id="TraesCAD_scaffold_022428_01G000600.1">
    <property type="protein sequence ID" value="TraesCAD_scaffold_022428_01G000600.1"/>
    <property type="gene ID" value="TraesCAD_scaffold_022428_01G000600"/>
</dbReference>
<evidence type="ECO:0000256" key="4">
    <source>
        <dbReference type="ARBA" id="ARBA00023163"/>
    </source>
</evidence>
<dbReference type="GO" id="GO:0045944">
    <property type="term" value="P:positive regulation of transcription by RNA polymerase II"/>
    <property type="evidence" value="ECO:0007669"/>
    <property type="project" value="InterPro"/>
</dbReference>
<dbReference type="Gene3D" id="3.40.1810.10">
    <property type="entry name" value="Transcription factor, MADS-box"/>
    <property type="match status" value="1"/>
</dbReference>
<evidence type="ECO:0000256" key="2">
    <source>
        <dbReference type="ARBA" id="ARBA00023015"/>
    </source>
</evidence>
<dbReference type="OMA" id="IMIERID"/>
<keyword evidence="4" id="KW-0804">Transcription</keyword>
<dbReference type="InterPro" id="IPR002100">
    <property type="entry name" value="TF_MADSbox"/>
</dbReference>
<evidence type="ECO:0000259" key="6">
    <source>
        <dbReference type="PROSITE" id="PS50066"/>
    </source>
</evidence>
<dbReference type="EnsemblPlants" id="TraesCS7B02G009600.1">
    <property type="protein sequence ID" value="TraesCS7B02G009600.1"/>
    <property type="gene ID" value="TraesCS7B02G009600"/>
</dbReference>
<name>A0A3B6SCW5_WHEAT</name>
<accession>A0A3B6SCW5</accession>
<dbReference type="Pfam" id="PF00319">
    <property type="entry name" value="SRF-TF"/>
    <property type="match status" value="1"/>
</dbReference>
<comment type="subcellular location">
    <subcellularLocation>
        <location evidence="1">Nucleus</location>
    </subcellularLocation>
</comment>
<keyword evidence="5" id="KW-0539">Nucleus</keyword>
<dbReference type="GO" id="GO:0000978">
    <property type="term" value="F:RNA polymerase II cis-regulatory region sequence-specific DNA binding"/>
    <property type="evidence" value="ECO:0000318"/>
    <property type="project" value="GO_Central"/>
</dbReference>
<evidence type="ECO:0000256" key="3">
    <source>
        <dbReference type="ARBA" id="ARBA00023125"/>
    </source>
</evidence>
<dbReference type="SMART" id="SM00432">
    <property type="entry name" value="MADS"/>
    <property type="match status" value="1"/>
</dbReference>
<dbReference type="Gramene" id="TraesROB_scaffold_019908_01G000100.1">
    <property type="protein sequence ID" value="TraesROB_scaffold_019908_01G000100.1"/>
    <property type="gene ID" value="TraesROB_scaffold_019908_01G000100"/>
</dbReference>
<dbReference type="Gramene" id="TraesWEE_scaffold_067381_01G000400.1">
    <property type="protein sequence ID" value="TraesWEE_scaffold_067381_01G000400.1"/>
    <property type="gene ID" value="TraesWEE_scaffold_067381_01G000400"/>
</dbReference>
<protein>
    <recommendedName>
        <fullName evidence="6">MADS-box domain-containing protein</fullName>
    </recommendedName>
</protein>
<dbReference type="Gramene" id="TraesCS7B02G009600.1">
    <property type="protein sequence ID" value="TraesCS7B02G009600.1"/>
    <property type="gene ID" value="TraesCS7B02G009600"/>
</dbReference>
<dbReference type="GO" id="GO:0005634">
    <property type="term" value="C:nucleus"/>
    <property type="evidence" value="ECO:0007669"/>
    <property type="project" value="UniProtKB-SubCell"/>
</dbReference>
<dbReference type="Gramene" id="TraesCLE_scaffold_074730_01G000100.1">
    <property type="protein sequence ID" value="TraesCLE_scaffold_074730_01G000100.1"/>
    <property type="gene ID" value="TraesCLE_scaffold_074730_01G000100"/>
</dbReference>